<dbReference type="EMBL" id="KV448483">
    <property type="protein sequence ID" value="OAX35606.1"/>
    <property type="molecule type" value="Genomic_DNA"/>
</dbReference>
<name>A0A1B7MSM9_9AGAM</name>
<evidence type="ECO:0000313" key="1">
    <source>
        <dbReference type="EMBL" id="OAX35606.1"/>
    </source>
</evidence>
<evidence type="ECO:0000313" key="2">
    <source>
        <dbReference type="Proteomes" id="UP000092154"/>
    </source>
</evidence>
<dbReference type="InParanoid" id="A0A1B7MSM9"/>
<sequence length="107" mass="11926">MTSAITALLLTGPTHLCTSPKDNYLATIHFITYSSRKLVKVFLLPVISRGTSCTWHNPFSWTILRQNHSKRERMMFGTFSDTTVLSLAANKQSLVVLVGAMVMIVPN</sequence>
<gene>
    <name evidence="1" type="ORF">K503DRAFT_357231</name>
</gene>
<dbReference type="Proteomes" id="UP000092154">
    <property type="component" value="Unassembled WGS sequence"/>
</dbReference>
<protein>
    <submittedName>
        <fullName evidence="1">Uncharacterized protein</fullName>
    </submittedName>
</protein>
<organism evidence="1 2">
    <name type="scientific">Rhizopogon vinicolor AM-OR11-026</name>
    <dbReference type="NCBI Taxonomy" id="1314800"/>
    <lineage>
        <taxon>Eukaryota</taxon>
        <taxon>Fungi</taxon>
        <taxon>Dikarya</taxon>
        <taxon>Basidiomycota</taxon>
        <taxon>Agaricomycotina</taxon>
        <taxon>Agaricomycetes</taxon>
        <taxon>Agaricomycetidae</taxon>
        <taxon>Boletales</taxon>
        <taxon>Suillineae</taxon>
        <taxon>Rhizopogonaceae</taxon>
        <taxon>Rhizopogon</taxon>
    </lineage>
</organism>
<reference evidence="1 2" key="1">
    <citation type="submission" date="2016-06" db="EMBL/GenBank/DDBJ databases">
        <title>Comparative genomics of the ectomycorrhizal sister species Rhizopogon vinicolor and Rhizopogon vesiculosus (Basidiomycota: Boletales) reveals a divergence of the mating type B locus.</title>
        <authorList>
            <consortium name="DOE Joint Genome Institute"/>
            <person name="Mujic A.B."/>
            <person name="Kuo A."/>
            <person name="Tritt A."/>
            <person name="Lipzen A."/>
            <person name="Chen C."/>
            <person name="Johnson J."/>
            <person name="Sharma A."/>
            <person name="Barry K."/>
            <person name="Grigoriev I.V."/>
            <person name="Spatafora J.W."/>
        </authorList>
    </citation>
    <scope>NUCLEOTIDE SEQUENCE [LARGE SCALE GENOMIC DNA]</scope>
    <source>
        <strain evidence="1 2">AM-OR11-026</strain>
    </source>
</reference>
<accession>A0A1B7MSM9</accession>
<keyword evidence="2" id="KW-1185">Reference proteome</keyword>
<dbReference type="AlphaFoldDB" id="A0A1B7MSM9"/>
<proteinExistence type="predicted"/>